<dbReference type="EMBL" id="BGPR01000028">
    <property type="protein sequence ID" value="GBL82371.1"/>
    <property type="molecule type" value="Genomic_DNA"/>
</dbReference>
<protein>
    <recommendedName>
        <fullName evidence="3">Nucleic-acid-binding protein from transposon X-element</fullName>
    </recommendedName>
</protein>
<comment type="caution">
    <text evidence="1">The sequence shown here is derived from an EMBL/GenBank/DDBJ whole genome shotgun (WGS) entry which is preliminary data.</text>
</comment>
<accession>A0A4Y2AR08</accession>
<keyword evidence="2" id="KW-1185">Reference proteome</keyword>
<evidence type="ECO:0000313" key="2">
    <source>
        <dbReference type="Proteomes" id="UP000499080"/>
    </source>
</evidence>
<dbReference type="AlphaFoldDB" id="A0A4Y2AR08"/>
<sequence>MCSRNPICMKCAGPHKSKDCPKPNRDTQPKCLHCNGAHTANYTDCSKNPFNRKPFPAAPENAWSDRAVLAKIKAPPIPTDEPNATSLNPAHSHTCAVCICIHFKASKSGRFFQTNVQYDVNNDEFLLKPNSKFLPDEKSNC</sequence>
<organism evidence="1 2">
    <name type="scientific">Araneus ventricosus</name>
    <name type="common">Orbweaver spider</name>
    <name type="synonym">Epeira ventricosa</name>
    <dbReference type="NCBI Taxonomy" id="182803"/>
    <lineage>
        <taxon>Eukaryota</taxon>
        <taxon>Metazoa</taxon>
        <taxon>Ecdysozoa</taxon>
        <taxon>Arthropoda</taxon>
        <taxon>Chelicerata</taxon>
        <taxon>Arachnida</taxon>
        <taxon>Araneae</taxon>
        <taxon>Araneomorphae</taxon>
        <taxon>Entelegynae</taxon>
        <taxon>Araneoidea</taxon>
        <taxon>Araneidae</taxon>
        <taxon>Araneus</taxon>
    </lineage>
</organism>
<evidence type="ECO:0000313" key="1">
    <source>
        <dbReference type="EMBL" id="GBL82371.1"/>
    </source>
</evidence>
<dbReference type="OrthoDB" id="6781223at2759"/>
<gene>
    <name evidence="1" type="ORF">AVEN_252528_1</name>
</gene>
<name>A0A4Y2AR08_ARAVE</name>
<dbReference type="Proteomes" id="UP000499080">
    <property type="component" value="Unassembled WGS sequence"/>
</dbReference>
<reference evidence="1 2" key="1">
    <citation type="journal article" date="2019" name="Sci. Rep.">
        <title>Orb-weaving spider Araneus ventricosus genome elucidates the spidroin gene catalogue.</title>
        <authorList>
            <person name="Kono N."/>
            <person name="Nakamura H."/>
            <person name="Ohtoshi R."/>
            <person name="Moran D.A.P."/>
            <person name="Shinohara A."/>
            <person name="Yoshida Y."/>
            <person name="Fujiwara M."/>
            <person name="Mori M."/>
            <person name="Tomita M."/>
            <person name="Arakawa K."/>
        </authorList>
    </citation>
    <scope>NUCLEOTIDE SEQUENCE [LARGE SCALE GENOMIC DNA]</scope>
</reference>
<proteinExistence type="predicted"/>
<evidence type="ECO:0008006" key="3">
    <source>
        <dbReference type="Google" id="ProtNLM"/>
    </source>
</evidence>